<dbReference type="Pfam" id="PF09346">
    <property type="entry name" value="SMI1_KNR4"/>
    <property type="match status" value="1"/>
</dbReference>
<proteinExistence type="predicted"/>
<dbReference type="OrthoDB" id="9795554at2"/>
<dbReference type="STRING" id="929556.Solca_3082"/>
<sequence>MKTEIEQLLHKVSRNEKPNDDDVLKLTSQIDFSLPQEFLLFLNEFNGGEGFVGENSYVILWKTSDLIEFNHGYMVNEFAPELFLIGSDGGGTAYAIRKIDGTFVQVPFIGMSIEESEKCGDDFKEFLEYLSNA</sequence>
<keyword evidence="3" id="KW-1185">Reference proteome</keyword>
<organism evidence="2 3">
    <name type="scientific">Solitalea canadensis (strain ATCC 29591 / DSM 3403 / JCM 21819 / LMG 8368 / NBRC 15130 / NCIMB 12057 / USAM 9D)</name>
    <name type="common">Flexibacter canadensis</name>
    <dbReference type="NCBI Taxonomy" id="929556"/>
    <lineage>
        <taxon>Bacteria</taxon>
        <taxon>Pseudomonadati</taxon>
        <taxon>Bacteroidota</taxon>
        <taxon>Sphingobacteriia</taxon>
        <taxon>Sphingobacteriales</taxon>
        <taxon>Sphingobacteriaceae</taxon>
        <taxon>Solitalea</taxon>
    </lineage>
</organism>
<dbReference type="SMART" id="SM00860">
    <property type="entry name" value="SMI1_KNR4"/>
    <property type="match status" value="1"/>
</dbReference>
<dbReference type="Proteomes" id="UP000007590">
    <property type="component" value="Chromosome"/>
</dbReference>
<gene>
    <name evidence="2" type="ordered locus">Solca_3082</name>
</gene>
<dbReference type="Gene3D" id="3.40.1580.10">
    <property type="entry name" value="SMI1/KNR4-like"/>
    <property type="match status" value="1"/>
</dbReference>
<dbReference type="AlphaFoldDB" id="H8KWI0"/>
<name>H8KWI0_SOLCM</name>
<feature type="domain" description="Knr4/Smi1-like" evidence="1">
    <location>
        <begin position="17"/>
        <end position="129"/>
    </location>
</feature>
<dbReference type="EMBL" id="CP003349">
    <property type="protein sequence ID" value="AFD08098.1"/>
    <property type="molecule type" value="Genomic_DNA"/>
</dbReference>
<dbReference type="SUPFAM" id="SSF160631">
    <property type="entry name" value="SMI1/KNR4-like"/>
    <property type="match status" value="1"/>
</dbReference>
<evidence type="ECO:0000313" key="3">
    <source>
        <dbReference type="Proteomes" id="UP000007590"/>
    </source>
</evidence>
<dbReference type="KEGG" id="scn:Solca_3082"/>
<dbReference type="eggNOG" id="ENOG5032ZVW">
    <property type="taxonomic scope" value="Bacteria"/>
</dbReference>
<reference evidence="2" key="1">
    <citation type="submission" date="2012-02" db="EMBL/GenBank/DDBJ databases">
        <title>The complete genome of Solitalea canadensis DSM 3403.</title>
        <authorList>
            <consortium name="US DOE Joint Genome Institute (JGI-PGF)"/>
            <person name="Lucas S."/>
            <person name="Copeland A."/>
            <person name="Lapidus A."/>
            <person name="Glavina del Rio T."/>
            <person name="Dalin E."/>
            <person name="Tice H."/>
            <person name="Bruce D."/>
            <person name="Goodwin L."/>
            <person name="Pitluck S."/>
            <person name="Peters L."/>
            <person name="Ovchinnikova G."/>
            <person name="Lu M."/>
            <person name="Kyrpides N."/>
            <person name="Mavromatis K."/>
            <person name="Ivanova N."/>
            <person name="Brettin T."/>
            <person name="Detter J.C."/>
            <person name="Han C."/>
            <person name="Larimer F."/>
            <person name="Land M."/>
            <person name="Hauser L."/>
            <person name="Markowitz V."/>
            <person name="Cheng J.-F."/>
            <person name="Hugenholtz P."/>
            <person name="Woyke T."/>
            <person name="Wu D."/>
            <person name="Spring S."/>
            <person name="Schroeder M."/>
            <person name="Kopitz M."/>
            <person name="Brambilla E."/>
            <person name="Klenk H.-P."/>
            <person name="Eisen J.A."/>
        </authorList>
    </citation>
    <scope>NUCLEOTIDE SEQUENCE</scope>
    <source>
        <strain evidence="2">DSM 3403</strain>
    </source>
</reference>
<dbReference type="HOGENOM" id="CLU_152414_0_1_10"/>
<dbReference type="RefSeq" id="WP_014681324.1">
    <property type="nucleotide sequence ID" value="NC_017770.1"/>
</dbReference>
<protein>
    <recommendedName>
        <fullName evidence="1">Knr4/Smi1-like domain-containing protein</fullName>
    </recommendedName>
</protein>
<evidence type="ECO:0000313" key="2">
    <source>
        <dbReference type="EMBL" id="AFD08098.1"/>
    </source>
</evidence>
<dbReference type="InterPro" id="IPR037883">
    <property type="entry name" value="Knr4/Smi1-like_sf"/>
</dbReference>
<evidence type="ECO:0000259" key="1">
    <source>
        <dbReference type="SMART" id="SM00860"/>
    </source>
</evidence>
<dbReference type="InterPro" id="IPR018958">
    <property type="entry name" value="Knr4/Smi1-like_dom"/>
</dbReference>
<accession>H8KWI0</accession>